<keyword evidence="2" id="KW-0804">Transcription</keyword>
<organism evidence="3 4">
    <name type="scientific">Trichogramma kaykai</name>
    <dbReference type="NCBI Taxonomy" id="54128"/>
    <lineage>
        <taxon>Eukaryota</taxon>
        <taxon>Metazoa</taxon>
        <taxon>Ecdysozoa</taxon>
        <taxon>Arthropoda</taxon>
        <taxon>Hexapoda</taxon>
        <taxon>Insecta</taxon>
        <taxon>Pterygota</taxon>
        <taxon>Neoptera</taxon>
        <taxon>Endopterygota</taxon>
        <taxon>Hymenoptera</taxon>
        <taxon>Apocrita</taxon>
        <taxon>Proctotrupomorpha</taxon>
        <taxon>Chalcidoidea</taxon>
        <taxon>Trichogrammatidae</taxon>
        <taxon>Trichogramma</taxon>
    </lineage>
</organism>
<keyword evidence="1" id="KW-0240">DNA-directed RNA polymerase</keyword>
<reference evidence="3 4" key="1">
    <citation type="journal article" date="2024" name="bioRxiv">
        <title>A reference genome for Trichogramma kaykai: A tiny desert-dwelling parasitoid wasp with competing sex-ratio distorters.</title>
        <authorList>
            <person name="Culotta J."/>
            <person name="Lindsey A.R."/>
        </authorList>
    </citation>
    <scope>NUCLEOTIDE SEQUENCE [LARGE SCALE GENOMIC DNA]</scope>
    <source>
        <strain evidence="3 4">KSX58</strain>
    </source>
</reference>
<sequence length="193" mass="22919">MPTHHKKKLLDKVERVQSDLWKDEELKKLVEMENTCVHLVRKKKQIPMRPLQWEKVDSNIKLLMDSFLYRFDKELGGWLVAYRSIRVISRFGLAMWDEVKQFHPQLVKIEIEGDFYVFKPEVGKRLTGVIKKVLAYQIEVEALKGFKVTLPKFFADTVEWTGNRLIKDHIVSFTIDHINTHMNPYIRGILIKR</sequence>
<protein>
    <submittedName>
        <fullName evidence="3">Uncharacterized protein</fullName>
    </submittedName>
</protein>
<dbReference type="Proteomes" id="UP001627154">
    <property type="component" value="Unassembled WGS sequence"/>
</dbReference>
<accession>A0ABD2WK36</accession>
<comment type="caution">
    <text evidence="3">The sequence shown here is derived from an EMBL/GenBank/DDBJ whole genome shotgun (WGS) entry which is preliminary data.</text>
</comment>
<dbReference type="AlphaFoldDB" id="A0ABD2WK36"/>
<evidence type="ECO:0000256" key="1">
    <source>
        <dbReference type="ARBA" id="ARBA00022478"/>
    </source>
</evidence>
<evidence type="ECO:0000313" key="4">
    <source>
        <dbReference type="Proteomes" id="UP001627154"/>
    </source>
</evidence>
<keyword evidence="4" id="KW-1185">Reference proteome</keyword>
<evidence type="ECO:0000313" key="3">
    <source>
        <dbReference type="EMBL" id="KAL3393373.1"/>
    </source>
</evidence>
<dbReference type="GO" id="GO:0000428">
    <property type="term" value="C:DNA-directed RNA polymerase complex"/>
    <property type="evidence" value="ECO:0007669"/>
    <property type="project" value="UniProtKB-KW"/>
</dbReference>
<dbReference type="Gene3D" id="3.30.1490.120">
    <property type="entry name" value="RNA polymerase Rpb7-like, N-terminal domain"/>
    <property type="match status" value="1"/>
</dbReference>
<proteinExistence type="predicted"/>
<dbReference type="InterPro" id="IPR036898">
    <property type="entry name" value="RNA_pol_Rpb7-like_N_sf"/>
</dbReference>
<name>A0ABD2WK36_9HYME</name>
<dbReference type="EMBL" id="JBJJXI010000098">
    <property type="protein sequence ID" value="KAL3393373.1"/>
    <property type="molecule type" value="Genomic_DNA"/>
</dbReference>
<gene>
    <name evidence="3" type="ORF">TKK_012240</name>
</gene>
<evidence type="ECO:0000256" key="2">
    <source>
        <dbReference type="ARBA" id="ARBA00023163"/>
    </source>
</evidence>